<dbReference type="VEuPathDB" id="FungiDB:H257_17690"/>
<dbReference type="RefSeq" id="XP_009844873.1">
    <property type="nucleotide sequence ID" value="XM_009846571.1"/>
</dbReference>
<protein>
    <submittedName>
        <fullName evidence="1">Uncharacterized protein</fullName>
    </submittedName>
</protein>
<dbReference type="OrthoDB" id="10371400at2759"/>
<dbReference type="AlphaFoldDB" id="W4FFJ1"/>
<proteinExistence type="predicted"/>
<evidence type="ECO:0000313" key="1">
    <source>
        <dbReference type="EMBL" id="ETV65634.1"/>
    </source>
</evidence>
<accession>W4FFJ1</accession>
<dbReference type="STRING" id="112090.W4FFJ1"/>
<dbReference type="Gene3D" id="3.40.30.50">
    <property type="entry name" value="Sep15/SelM thioredoxin-like domain, active-site redox motif"/>
    <property type="match status" value="1"/>
</dbReference>
<reference evidence="1" key="1">
    <citation type="submission" date="2013-12" db="EMBL/GenBank/DDBJ databases">
        <title>The Genome Sequence of Aphanomyces astaci APO3.</title>
        <authorList>
            <consortium name="The Broad Institute Genomics Platform"/>
            <person name="Russ C."/>
            <person name="Tyler B."/>
            <person name="van West P."/>
            <person name="Dieguez-Uribeondo J."/>
            <person name="Young S.K."/>
            <person name="Zeng Q."/>
            <person name="Gargeya S."/>
            <person name="Fitzgerald M."/>
            <person name="Abouelleil A."/>
            <person name="Alvarado L."/>
            <person name="Chapman S.B."/>
            <person name="Gainer-Dewar J."/>
            <person name="Goldberg J."/>
            <person name="Griggs A."/>
            <person name="Gujja S."/>
            <person name="Hansen M."/>
            <person name="Howarth C."/>
            <person name="Imamovic A."/>
            <person name="Ireland A."/>
            <person name="Larimer J."/>
            <person name="McCowan C."/>
            <person name="Murphy C."/>
            <person name="Pearson M."/>
            <person name="Poon T.W."/>
            <person name="Priest M."/>
            <person name="Roberts A."/>
            <person name="Saif S."/>
            <person name="Shea T."/>
            <person name="Sykes S."/>
            <person name="Wortman J."/>
            <person name="Nusbaum C."/>
            <person name="Birren B."/>
        </authorList>
    </citation>
    <scope>NUCLEOTIDE SEQUENCE [LARGE SCALE GENOMIC DNA]</scope>
    <source>
        <strain evidence="1">APO3</strain>
    </source>
</reference>
<gene>
    <name evidence="1" type="ORF">H257_17690</name>
</gene>
<name>W4FFJ1_APHAT</name>
<organism evidence="1">
    <name type="scientific">Aphanomyces astaci</name>
    <name type="common">Crayfish plague agent</name>
    <dbReference type="NCBI Taxonomy" id="112090"/>
    <lineage>
        <taxon>Eukaryota</taxon>
        <taxon>Sar</taxon>
        <taxon>Stramenopiles</taxon>
        <taxon>Oomycota</taxon>
        <taxon>Saprolegniomycetes</taxon>
        <taxon>Saprolegniales</taxon>
        <taxon>Verrucalvaceae</taxon>
        <taxon>Aphanomyces</taxon>
    </lineage>
</organism>
<dbReference type="EMBL" id="KI913228">
    <property type="protein sequence ID" value="ETV65634.1"/>
    <property type="molecule type" value="Genomic_DNA"/>
</dbReference>
<dbReference type="GeneID" id="20819686"/>
<sequence length="128" mass="13824">MRAMAVMYAAATATAATSSVEECSTMGFGHSTTCKECHEVDDQSRTACLGCCIARATFPQMQMQDITPGFSVVYKRGRLPTMLFYDDLDELQESVIVATWDQSSLDAYLALHLKPAGVAAQALGSDEL</sequence>
<dbReference type="InterPro" id="IPR038219">
    <property type="entry name" value="Sep15/SelM_sf"/>
</dbReference>